<dbReference type="InterPro" id="IPR015947">
    <property type="entry name" value="PUA-like_sf"/>
</dbReference>
<evidence type="ECO:0000313" key="2">
    <source>
        <dbReference type="Proteomes" id="UP000799441"/>
    </source>
</evidence>
<dbReference type="Gene3D" id="2.30.280.10">
    <property type="entry name" value="SRA-YDG"/>
    <property type="match status" value="1"/>
</dbReference>
<gene>
    <name evidence="1" type="ORF">K431DRAFT_213881</name>
</gene>
<protein>
    <recommendedName>
        <fullName evidence="3">YDG domain-containing protein</fullName>
    </recommendedName>
</protein>
<dbReference type="EMBL" id="MU003765">
    <property type="protein sequence ID" value="KAF2726382.1"/>
    <property type="molecule type" value="Genomic_DNA"/>
</dbReference>
<keyword evidence="2" id="KW-1185">Reference proteome</keyword>
<reference evidence="1" key="1">
    <citation type="journal article" date="2020" name="Stud. Mycol.">
        <title>101 Dothideomycetes genomes: a test case for predicting lifestyles and emergence of pathogens.</title>
        <authorList>
            <person name="Haridas S."/>
            <person name="Albert R."/>
            <person name="Binder M."/>
            <person name="Bloem J."/>
            <person name="Labutti K."/>
            <person name="Salamov A."/>
            <person name="Andreopoulos B."/>
            <person name="Baker S."/>
            <person name="Barry K."/>
            <person name="Bills G."/>
            <person name="Bluhm B."/>
            <person name="Cannon C."/>
            <person name="Castanera R."/>
            <person name="Culley D."/>
            <person name="Daum C."/>
            <person name="Ezra D."/>
            <person name="Gonzalez J."/>
            <person name="Henrissat B."/>
            <person name="Kuo A."/>
            <person name="Liang C."/>
            <person name="Lipzen A."/>
            <person name="Lutzoni F."/>
            <person name="Magnuson J."/>
            <person name="Mondo S."/>
            <person name="Nolan M."/>
            <person name="Ohm R."/>
            <person name="Pangilinan J."/>
            <person name="Park H.-J."/>
            <person name="Ramirez L."/>
            <person name="Alfaro M."/>
            <person name="Sun H."/>
            <person name="Tritt A."/>
            <person name="Yoshinaga Y."/>
            <person name="Zwiers L.-H."/>
            <person name="Turgeon B."/>
            <person name="Goodwin S."/>
            <person name="Spatafora J."/>
            <person name="Crous P."/>
            <person name="Grigoriev I."/>
        </authorList>
    </citation>
    <scope>NUCLEOTIDE SEQUENCE</scope>
    <source>
        <strain evidence="1">CBS 116435</strain>
    </source>
</reference>
<name>A0A9P4QKE9_9PEZI</name>
<comment type="caution">
    <text evidence="1">The sequence shown here is derived from an EMBL/GenBank/DDBJ whole genome shotgun (WGS) entry which is preliminary data.</text>
</comment>
<dbReference type="AlphaFoldDB" id="A0A9P4QKE9"/>
<dbReference type="SUPFAM" id="SSF88697">
    <property type="entry name" value="PUA domain-like"/>
    <property type="match status" value="1"/>
</dbReference>
<dbReference type="OrthoDB" id="3244603at2759"/>
<dbReference type="Proteomes" id="UP000799441">
    <property type="component" value="Unassembled WGS sequence"/>
</dbReference>
<evidence type="ECO:0000313" key="1">
    <source>
        <dbReference type="EMBL" id="KAF2726382.1"/>
    </source>
</evidence>
<organism evidence="1 2">
    <name type="scientific">Polychaeton citri CBS 116435</name>
    <dbReference type="NCBI Taxonomy" id="1314669"/>
    <lineage>
        <taxon>Eukaryota</taxon>
        <taxon>Fungi</taxon>
        <taxon>Dikarya</taxon>
        <taxon>Ascomycota</taxon>
        <taxon>Pezizomycotina</taxon>
        <taxon>Dothideomycetes</taxon>
        <taxon>Dothideomycetidae</taxon>
        <taxon>Capnodiales</taxon>
        <taxon>Capnodiaceae</taxon>
        <taxon>Polychaeton</taxon>
    </lineage>
</organism>
<dbReference type="InterPro" id="IPR036987">
    <property type="entry name" value="SRA-YDG_sf"/>
</dbReference>
<proteinExistence type="predicted"/>
<accession>A0A9P4QKE9</accession>
<evidence type="ECO:0008006" key="3">
    <source>
        <dbReference type="Google" id="ProtNLM"/>
    </source>
</evidence>
<sequence>MGSGRAINFQPIQNPDFLRQRASWIRNTLDPMVAREGPHAIGCDVLLELDELLRRLLDSKVSIEDIRYSRIHLAIQDIAGKATRWPCKVIERCDELLDMWDNDYGDFNGEALRTLLYEPGGRFHGIARPEDFTDTKLLTRWLQTPSVVLDPDRAKMTGDLGFAAGDWWINTMFAFRDGIIDSGDSRPGTVADSDGVYALLLVDDVEIWGPSFDTFTYRPVTNNHGVLKLIAGTEESRRPVRVLRSHGVRSFWAPRAGVRYDGLHKVSGWRIYQKQGAGRMICEITFKRLPCSTTADSILSRPFAEEIEDYKEYKKMRREAREKPSMHRAFRDMLDLDGTRARRGSMRV</sequence>